<dbReference type="Proteomes" id="UP001595851">
    <property type="component" value="Unassembled WGS sequence"/>
</dbReference>
<dbReference type="RefSeq" id="WP_379533204.1">
    <property type="nucleotide sequence ID" value="NZ_JBHSBI010000027.1"/>
</dbReference>
<name>A0ABV8GHM5_9ACTN</name>
<organism evidence="1 2">
    <name type="scientific">Nonomuraea purpurea</name>
    <dbReference type="NCBI Taxonomy" id="1849276"/>
    <lineage>
        <taxon>Bacteria</taxon>
        <taxon>Bacillati</taxon>
        <taxon>Actinomycetota</taxon>
        <taxon>Actinomycetes</taxon>
        <taxon>Streptosporangiales</taxon>
        <taxon>Streptosporangiaceae</taxon>
        <taxon>Nonomuraea</taxon>
    </lineage>
</organism>
<evidence type="ECO:0000313" key="1">
    <source>
        <dbReference type="EMBL" id="MFC4013333.1"/>
    </source>
</evidence>
<sequence length="48" mass="4455">MAGTGMVAPGVTVDCCVTAPAAGIDAAGTGDPLGLTAPDAVMLLLGVI</sequence>
<accession>A0ABV8GHM5</accession>
<evidence type="ECO:0000313" key="2">
    <source>
        <dbReference type="Proteomes" id="UP001595851"/>
    </source>
</evidence>
<proteinExistence type="predicted"/>
<keyword evidence="2" id="KW-1185">Reference proteome</keyword>
<comment type="caution">
    <text evidence="1">The sequence shown here is derived from an EMBL/GenBank/DDBJ whole genome shotgun (WGS) entry which is preliminary data.</text>
</comment>
<gene>
    <name evidence="1" type="ORF">ACFOY2_39325</name>
</gene>
<dbReference type="EMBL" id="JBHSBI010000027">
    <property type="protein sequence ID" value="MFC4013333.1"/>
    <property type="molecule type" value="Genomic_DNA"/>
</dbReference>
<protein>
    <submittedName>
        <fullName evidence="1">Uncharacterized protein</fullName>
    </submittedName>
</protein>
<reference evidence="2" key="1">
    <citation type="journal article" date="2019" name="Int. J. Syst. Evol. Microbiol.">
        <title>The Global Catalogue of Microorganisms (GCM) 10K type strain sequencing project: providing services to taxonomists for standard genome sequencing and annotation.</title>
        <authorList>
            <consortium name="The Broad Institute Genomics Platform"/>
            <consortium name="The Broad Institute Genome Sequencing Center for Infectious Disease"/>
            <person name="Wu L."/>
            <person name="Ma J."/>
        </authorList>
    </citation>
    <scope>NUCLEOTIDE SEQUENCE [LARGE SCALE GENOMIC DNA]</scope>
    <source>
        <strain evidence="2">TBRC 1276</strain>
    </source>
</reference>